<keyword evidence="4" id="KW-1185">Reference proteome</keyword>
<evidence type="ECO:0000313" key="4">
    <source>
        <dbReference type="Proteomes" id="UP001642409"/>
    </source>
</evidence>
<evidence type="ECO:0000313" key="3">
    <source>
        <dbReference type="EMBL" id="CAL6085777.1"/>
    </source>
</evidence>
<dbReference type="EMBL" id="CATOUU010000220">
    <property type="protein sequence ID" value="CAI9921337.1"/>
    <property type="molecule type" value="Genomic_DNA"/>
</dbReference>
<comment type="caution">
    <text evidence="2">The sequence shown here is derived from an EMBL/GenBank/DDBJ whole genome shotgun (WGS) entry which is preliminary data.</text>
</comment>
<evidence type="ECO:0000256" key="1">
    <source>
        <dbReference type="SAM" id="SignalP"/>
    </source>
</evidence>
<sequence>MRQLLQILYVQIVQVAQFAVVAVQTAQIREETQKGEINYRIARQIQHLHSWSRKFWKRMYMERMSKLQQARSTVCFVQSIKICSSIGAKIQQSSQFYIIKLVCVHFKSVNQNTTSPRMQTTALAIMCEIFFSLSVDATKLTTSILDHIVPQFINIQYFQIIMQLKTPE</sequence>
<protein>
    <submittedName>
        <fullName evidence="3">Hypothetical_protein</fullName>
    </submittedName>
</protein>
<reference evidence="3 4" key="2">
    <citation type="submission" date="2024-07" db="EMBL/GenBank/DDBJ databases">
        <authorList>
            <person name="Akdeniz Z."/>
        </authorList>
    </citation>
    <scope>NUCLEOTIDE SEQUENCE [LARGE SCALE GENOMIC DNA]</scope>
</reference>
<organism evidence="2">
    <name type="scientific">Hexamita inflata</name>
    <dbReference type="NCBI Taxonomy" id="28002"/>
    <lineage>
        <taxon>Eukaryota</taxon>
        <taxon>Metamonada</taxon>
        <taxon>Diplomonadida</taxon>
        <taxon>Hexamitidae</taxon>
        <taxon>Hexamitinae</taxon>
        <taxon>Hexamita</taxon>
    </lineage>
</organism>
<feature type="signal peptide" evidence="1">
    <location>
        <begin position="1"/>
        <end position="18"/>
    </location>
</feature>
<feature type="chain" id="PRO_5041694104" evidence="1">
    <location>
        <begin position="19"/>
        <end position="168"/>
    </location>
</feature>
<reference evidence="2" key="1">
    <citation type="submission" date="2023-06" db="EMBL/GenBank/DDBJ databases">
        <authorList>
            <person name="Kurt Z."/>
        </authorList>
    </citation>
    <scope>NUCLEOTIDE SEQUENCE</scope>
</reference>
<accession>A0AA86NJT6</accession>
<dbReference type="AlphaFoldDB" id="A0AA86NJT6"/>
<dbReference type="EMBL" id="CAXDID020000388">
    <property type="protein sequence ID" value="CAL6085777.1"/>
    <property type="molecule type" value="Genomic_DNA"/>
</dbReference>
<gene>
    <name evidence="3" type="ORF">HINF_LOCUS62842</name>
    <name evidence="2" type="ORF">HINF_LOCUS8982</name>
</gene>
<keyword evidence="1" id="KW-0732">Signal</keyword>
<name>A0AA86NJT6_9EUKA</name>
<proteinExistence type="predicted"/>
<dbReference type="Proteomes" id="UP001642409">
    <property type="component" value="Unassembled WGS sequence"/>
</dbReference>
<evidence type="ECO:0000313" key="2">
    <source>
        <dbReference type="EMBL" id="CAI9921337.1"/>
    </source>
</evidence>